<gene>
    <name evidence="3" type="ORF">TM35_000033240</name>
</gene>
<name>A0A1X0P6W8_9TRYP</name>
<evidence type="ECO:0000313" key="3">
    <source>
        <dbReference type="EMBL" id="ORC92571.1"/>
    </source>
</evidence>
<evidence type="ECO:0000256" key="2">
    <source>
        <dbReference type="SAM" id="MobiDB-lite"/>
    </source>
</evidence>
<dbReference type="RefSeq" id="XP_028886637.1">
    <property type="nucleotide sequence ID" value="XM_029022091.1"/>
</dbReference>
<feature type="coiled-coil region" evidence="1">
    <location>
        <begin position="466"/>
        <end position="535"/>
    </location>
</feature>
<dbReference type="VEuPathDB" id="TriTrypDB:TM35_000033240"/>
<reference evidence="3 4" key="1">
    <citation type="submission" date="2017-03" db="EMBL/GenBank/DDBJ databases">
        <title>An alternative strategy for trypanosome survival in the mammalian bloodstream revealed through genome and transcriptome analysis of the ubiquitous bovine parasite Trypanosoma (Megatrypanum) theileri.</title>
        <authorList>
            <person name="Kelly S."/>
            <person name="Ivens A."/>
            <person name="Mott A."/>
            <person name="O'Neill E."/>
            <person name="Emms D."/>
            <person name="Macleod O."/>
            <person name="Voorheis P."/>
            <person name="Matthews J."/>
            <person name="Matthews K."/>
            <person name="Carrington M."/>
        </authorList>
    </citation>
    <scope>NUCLEOTIDE SEQUENCE [LARGE SCALE GENOMIC DNA]</scope>
    <source>
        <strain evidence="3">Edinburgh</strain>
    </source>
</reference>
<dbReference type="OrthoDB" id="10605440at2759"/>
<feature type="region of interest" description="Disordered" evidence="2">
    <location>
        <begin position="416"/>
        <end position="439"/>
    </location>
</feature>
<comment type="caution">
    <text evidence="3">The sequence shown here is derived from an EMBL/GenBank/DDBJ whole genome shotgun (WGS) entry which is preliminary data.</text>
</comment>
<sequence length="540" mass="63596">MRYWGENKKANIKSSSTTLSQFLDEELEEADRLIGPSNMNDRGPLGPEYYCRTPTRRVLKSQQQQQRQEQEQESTLCREAVLMTELQEAKDIIHNLISDRDAIITQFREVQHGLLQQNSAINSTGSELQVLRQKLEDRETTISILERRLKEADSERQSLQEIKYKYEQGQMNERQLHDRIMKLECDVETERIKKEIIMSQLEESKQRILEEGTRWRERCQNAEDRIRVLVELQQQQQQQQQQSLMLLTSSRCGGDKEQRDESTISLDRNEYTSLVKKNSELEMRLQLQCDNGSQDGQLAWKTIQEELKQTRIIYHKVNTEKQKLQIHLEKMQSDLLEQQEKRTLAEIELRTAREKIEELEDLLERLAKQSDKLREENEQLRESTRSHVHPENMVSQTHIEGGEVMEAQLNALGNNLETEKTPLQKEDRSGNKNKEECRQDSLQASETIILLERALHESLMQRERYEAVVEIDMERLQRQLEAAENALKKEIRSRERVQEQYMEECEKVLLLTTELRSLASELVRLEKKVQEVTLSRGPTS</sequence>
<keyword evidence="1" id="KW-0175">Coiled coil</keyword>
<organism evidence="3 4">
    <name type="scientific">Trypanosoma theileri</name>
    <dbReference type="NCBI Taxonomy" id="67003"/>
    <lineage>
        <taxon>Eukaryota</taxon>
        <taxon>Discoba</taxon>
        <taxon>Euglenozoa</taxon>
        <taxon>Kinetoplastea</taxon>
        <taxon>Metakinetoplastina</taxon>
        <taxon>Trypanosomatida</taxon>
        <taxon>Trypanosomatidae</taxon>
        <taxon>Trypanosoma</taxon>
    </lineage>
</organism>
<feature type="compositionally biased region" description="Basic and acidic residues" evidence="2">
    <location>
        <begin position="417"/>
        <end position="439"/>
    </location>
</feature>
<accession>A0A1X0P6W8</accession>
<dbReference type="AlphaFoldDB" id="A0A1X0P6W8"/>
<evidence type="ECO:0000256" key="1">
    <source>
        <dbReference type="SAM" id="Coils"/>
    </source>
</evidence>
<evidence type="ECO:0000313" key="4">
    <source>
        <dbReference type="Proteomes" id="UP000192257"/>
    </source>
</evidence>
<proteinExistence type="predicted"/>
<dbReference type="EMBL" id="NBCO01000003">
    <property type="protein sequence ID" value="ORC92571.1"/>
    <property type="molecule type" value="Genomic_DNA"/>
</dbReference>
<dbReference type="Proteomes" id="UP000192257">
    <property type="component" value="Unassembled WGS sequence"/>
</dbReference>
<protein>
    <submittedName>
        <fullName evidence="3">Uncharacterized protein</fullName>
    </submittedName>
</protein>
<feature type="coiled-coil region" evidence="1">
    <location>
        <begin position="314"/>
        <end position="386"/>
    </location>
</feature>
<dbReference type="GeneID" id="39981871"/>
<feature type="coiled-coil region" evidence="1">
    <location>
        <begin position="128"/>
        <end position="162"/>
    </location>
</feature>
<keyword evidence="4" id="KW-1185">Reference proteome</keyword>